<dbReference type="SUPFAM" id="SSF54928">
    <property type="entry name" value="RNA-binding domain, RBD"/>
    <property type="match status" value="1"/>
</dbReference>
<comment type="caution">
    <text evidence="6">The sequence shown here is derived from an EMBL/GenBank/DDBJ whole genome shotgun (WGS) entry which is preliminary data.</text>
</comment>
<keyword evidence="3" id="KW-0539">Nucleus</keyword>
<dbReference type="PROSITE" id="PS50174">
    <property type="entry name" value="G_PATCH"/>
    <property type="match status" value="1"/>
</dbReference>
<proteinExistence type="predicted"/>
<feature type="region of interest" description="Disordered" evidence="4">
    <location>
        <begin position="531"/>
        <end position="611"/>
    </location>
</feature>
<keyword evidence="2" id="KW-0694">RNA-binding</keyword>
<comment type="subcellular location">
    <subcellularLocation>
        <location evidence="1">Nucleus</location>
    </subcellularLocation>
</comment>
<dbReference type="AlphaFoldDB" id="A0AAV9NY36"/>
<dbReference type="EMBL" id="JAVRRT010000020">
    <property type="protein sequence ID" value="KAK5164209.1"/>
    <property type="molecule type" value="Genomic_DNA"/>
</dbReference>
<feature type="region of interest" description="Disordered" evidence="4">
    <location>
        <begin position="1"/>
        <end position="258"/>
    </location>
</feature>
<dbReference type="InterPro" id="IPR055494">
    <property type="entry name" value="DUF7066"/>
</dbReference>
<dbReference type="Pfam" id="PF01585">
    <property type="entry name" value="G-patch"/>
    <property type="match status" value="1"/>
</dbReference>
<feature type="compositionally biased region" description="Basic and acidic residues" evidence="4">
    <location>
        <begin position="93"/>
        <end position="103"/>
    </location>
</feature>
<evidence type="ECO:0000313" key="7">
    <source>
        <dbReference type="Proteomes" id="UP001337655"/>
    </source>
</evidence>
<reference evidence="6 7" key="1">
    <citation type="submission" date="2023-08" db="EMBL/GenBank/DDBJ databases">
        <title>Black Yeasts Isolated from many extreme environments.</title>
        <authorList>
            <person name="Coleine C."/>
            <person name="Stajich J.E."/>
            <person name="Selbmann L."/>
        </authorList>
    </citation>
    <scope>NUCLEOTIDE SEQUENCE [LARGE SCALE GENOMIC DNA]</scope>
    <source>
        <strain evidence="6 7">CCFEE 5935</strain>
    </source>
</reference>
<feature type="compositionally biased region" description="Basic and acidic residues" evidence="4">
    <location>
        <begin position="61"/>
        <end position="84"/>
    </location>
</feature>
<feature type="compositionally biased region" description="Basic and acidic residues" evidence="4">
    <location>
        <begin position="15"/>
        <end position="50"/>
    </location>
</feature>
<feature type="compositionally biased region" description="Low complexity" evidence="4">
    <location>
        <begin position="591"/>
        <end position="609"/>
    </location>
</feature>
<gene>
    <name evidence="6" type="ORF">LTR77_009903</name>
</gene>
<evidence type="ECO:0000256" key="4">
    <source>
        <dbReference type="SAM" id="MobiDB-lite"/>
    </source>
</evidence>
<dbReference type="InterPro" id="IPR035979">
    <property type="entry name" value="RBD_domain_sf"/>
</dbReference>
<dbReference type="PANTHER" id="PTHR13948:SF3">
    <property type="entry name" value="FI21118P1"/>
    <property type="match status" value="1"/>
</dbReference>
<keyword evidence="7" id="KW-1185">Reference proteome</keyword>
<dbReference type="GeneID" id="89931233"/>
<accession>A0AAV9NY36</accession>
<feature type="compositionally biased region" description="Polar residues" evidence="4">
    <location>
        <begin position="163"/>
        <end position="173"/>
    </location>
</feature>
<dbReference type="GO" id="GO:0000398">
    <property type="term" value="P:mRNA splicing, via spliceosome"/>
    <property type="evidence" value="ECO:0007669"/>
    <property type="project" value="TreeGrafter"/>
</dbReference>
<dbReference type="GO" id="GO:0005634">
    <property type="term" value="C:nucleus"/>
    <property type="evidence" value="ECO:0007669"/>
    <property type="project" value="UniProtKB-SubCell"/>
</dbReference>
<feature type="compositionally biased region" description="Polar residues" evidence="4">
    <location>
        <begin position="223"/>
        <end position="232"/>
    </location>
</feature>
<dbReference type="Gene3D" id="3.30.70.330">
    <property type="match status" value="1"/>
</dbReference>
<evidence type="ECO:0000256" key="2">
    <source>
        <dbReference type="ARBA" id="ARBA00022884"/>
    </source>
</evidence>
<protein>
    <recommendedName>
        <fullName evidence="5">G-patch domain-containing protein</fullName>
    </recommendedName>
</protein>
<feature type="compositionally biased region" description="Low complexity" evidence="4">
    <location>
        <begin position="547"/>
        <end position="556"/>
    </location>
</feature>
<feature type="compositionally biased region" description="Basic and acidic residues" evidence="4">
    <location>
        <begin position="558"/>
        <end position="570"/>
    </location>
</feature>
<dbReference type="RefSeq" id="XP_064654502.1">
    <property type="nucleotide sequence ID" value="XM_064807129.1"/>
</dbReference>
<organism evidence="6 7">
    <name type="scientific">Saxophila tyrrhenica</name>
    <dbReference type="NCBI Taxonomy" id="1690608"/>
    <lineage>
        <taxon>Eukaryota</taxon>
        <taxon>Fungi</taxon>
        <taxon>Dikarya</taxon>
        <taxon>Ascomycota</taxon>
        <taxon>Pezizomycotina</taxon>
        <taxon>Dothideomycetes</taxon>
        <taxon>Dothideomycetidae</taxon>
        <taxon>Mycosphaerellales</taxon>
        <taxon>Extremaceae</taxon>
        <taxon>Saxophila</taxon>
    </lineage>
</organism>
<dbReference type="SMART" id="SM00443">
    <property type="entry name" value="G_patch"/>
    <property type="match status" value="1"/>
</dbReference>
<name>A0AAV9NY36_9PEZI</name>
<feature type="region of interest" description="Disordered" evidence="4">
    <location>
        <begin position="408"/>
        <end position="447"/>
    </location>
</feature>
<dbReference type="GO" id="GO:0003723">
    <property type="term" value="F:RNA binding"/>
    <property type="evidence" value="ECO:0007669"/>
    <property type="project" value="UniProtKB-KW"/>
</dbReference>
<dbReference type="Pfam" id="PF23217">
    <property type="entry name" value="DUF7066"/>
    <property type="match status" value="1"/>
</dbReference>
<evidence type="ECO:0000259" key="5">
    <source>
        <dbReference type="PROSITE" id="PS50174"/>
    </source>
</evidence>
<evidence type="ECO:0000256" key="3">
    <source>
        <dbReference type="ARBA" id="ARBA00023242"/>
    </source>
</evidence>
<sequence length="684" mass="75835">MGDSYRPSDQFIGHGRRDGGVPRKRDEGQHRAADDFKIRGRATEQNRDMPIEQSHNMPTEQSRDMPTEENRERNDEQYRVRDYHVSNYSQQDYARRDHSRSYNDSRTSQPTRHRSRSPRQRSYLNNRSYRDYGAAVDERRGPPAAEVYRPPSGGAEYDRTSFRQDYSANSSAYRNELDRPSQRYGRPQQDYPRDSPYSQPYAQQRYGHPQHDYHHGSTYHGPPQSQSYGHQQQDYRRGSPYDRPPTPPPVDGSKDVADDDSQPFMVILVRGMKNTTTEAVFAKGLEKLYHKSADADGGATPNSLKRVLLIRDRKTDASMGYGFAEYFETTDAKLAIEKARKLLHHGKLTIASTQIAVYFPHLGVFPPDSADGKPEFNEKFKFLWRSGAEHKYHNRNYYASIHDVNAISPHPSARPTTATSESEKGSTSKGKTKKKRKQKTSDIGQLPMFSLWNNRQAELRGEETHAEPAPAPPPAVQTFCHGLVCYLCFSKLNSAEHVNLHLRGSTKHAEGLENEKDVAKAYERLASMGIDPSSTIPSSALPPQPLQNPAAQPAAAEKWVDRAAMRREQEAATSAAPAKIPSFSLKGKGSGARTATASTTSSAPAPEKPTYGKAANMLAKHGWTEGQGLGAAGEGLAAPIEASAYSRGVGLGAEGGKVGDAAVEASKGYAEAARDKARARLQGM</sequence>
<dbReference type="InterPro" id="IPR000467">
    <property type="entry name" value="G_patch_dom"/>
</dbReference>
<dbReference type="InterPro" id="IPR012677">
    <property type="entry name" value="Nucleotide-bd_a/b_plait_sf"/>
</dbReference>
<dbReference type="PANTHER" id="PTHR13948">
    <property type="entry name" value="RNA-BINDING PROTEIN"/>
    <property type="match status" value="1"/>
</dbReference>
<dbReference type="Proteomes" id="UP001337655">
    <property type="component" value="Unassembled WGS sequence"/>
</dbReference>
<evidence type="ECO:0000313" key="6">
    <source>
        <dbReference type="EMBL" id="KAK5164209.1"/>
    </source>
</evidence>
<evidence type="ECO:0000256" key="1">
    <source>
        <dbReference type="ARBA" id="ARBA00004123"/>
    </source>
</evidence>
<feature type="domain" description="G-patch" evidence="5">
    <location>
        <begin position="610"/>
        <end position="656"/>
    </location>
</feature>